<dbReference type="Pfam" id="PF08659">
    <property type="entry name" value="KR"/>
    <property type="match status" value="1"/>
</dbReference>
<evidence type="ECO:0000256" key="4">
    <source>
        <dbReference type="ARBA" id="ARBA00022679"/>
    </source>
</evidence>
<dbReference type="Pfam" id="PF22621">
    <property type="entry name" value="CurL-like_PKS_C"/>
    <property type="match status" value="1"/>
</dbReference>
<accession>A0AAE3KIX8</accession>
<dbReference type="GO" id="GO:0044550">
    <property type="term" value="P:secondary metabolite biosynthetic process"/>
    <property type="evidence" value="ECO:0007669"/>
    <property type="project" value="UniProtKB-ARBA"/>
</dbReference>
<proteinExistence type="predicted"/>
<protein>
    <submittedName>
        <fullName evidence="7">Ketoacyl-synthetase C-terminal extension</fullName>
    </submittedName>
</protein>
<dbReference type="InterPro" id="IPR050091">
    <property type="entry name" value="PKS_NRPS_Biosynth_Enz"/>
</dbReference>
<dbReference type="Pfam" id="PF02801">
    <property type="entry name" value="Ketoacyl-synt_C"/>
    <property type="match status" value="1"/>
</dbReference>
<sequence length="1328" mass="139242">MSGAAPQESIAVIGMAGRFPDAADVAGFWRNLLAGTCSLRQLTPEELDAVDPATRTHPNFVPVAATVSDVELWDAGFFGYNPRDAELTDPQHRLFLECCWQAMEHAGYDPAGYPGVAGVVGGCGFPTYLSNNIGGHQDIIDEVGHLQLAMGNDRDTLTTMVSYKLNLRGPSFAVQTSCSTSLVAVHLACASLLSYESDLMLAGGVAIQSPQASGYVYEEGGIAAPDGVCRSLDAKGQGGVFGNGVGVVVLKRTEDALRDGDQIYAVILGTATNNDGLVRAGFAAPGQRGQAEVIAEALANADASADTIGYVEAHGTGTTLGDAVELAAVSTAFLPRDPAAGACAIGSAKANIGHVDRASGVIGLIKASLILHHGVIPPQINYATPNPALDTSPGAFQVHTTSVAWPPGPVPRRALVNSFGMGGTNAAAVLQEAPARHRPADQATSGPHLLVLSARSPHALAAASANLASHLREHPEVELADVAFTLQVGRAQFTHRRIVLAGDVAEAADQLDRPLDAVPHLVSQVRRSRPVVFLVPDDGIGGPPPDLAPWRALHAAQPAFREAFDQAVTAVGHTPAQAWAWPTGLPLLRYALGRLLARLGCAADRVIGAGRGGWVTACLRDEAALAALADAGPPAGQPPDLVALAADRDTIVVELGDGRLLRTIDPGRGVDDAWFAALTTGPAELVGRLWLAGAAVNWASAHRAHQPRRVALPTYPFERRRVWVDPAPAHARPRRSEQRHHDIGRWFYAPVWRQAARLTPPDLDARLVEAGPWLVVGADDPLCQALVDRLRAAGADVAHGTEAEAASPARTVLHAGALDAGPAHAVGTGWLGDFDRAQRVGFDSLRELVGTLAARPSADPVRVLVLTRAGARVGAADPVNPAHAGLVGLVRVLAQEHPGLRCRLVDVAGGPTDQRVTEAVLADATEPDVASLAYRDGQRWRQDHDELPLPAGPTRLRHGGSYLITGGLGNVCLALADHLATCYQARIALLARTPLPAEHRWDDWLAAHPAEDRTSSRIRRVRALRSAGASVLVVTADVAEVDQVASAVAEVRAEFGEIHGVIHGAGVQDQDCFGLSHELPEDRCRVHFRAKLFGLAALAEVLDLDRLDFCVTLSSLSAVLGGIGHGPYAAANAAMDALAHQLFAAGHRTVLTVDWDTWPGGVDMNALGGAATVSKYQMSYAEGAQALERALGAVGALPQLVNSTGDLTVRLATWVTDQHTDATEPAGDRHPRPPLATPFVPPADELETAVAAVWQDVLGLTGIGVLDDFFELGGHSLMAVRLIGRLRKSLGVNLPLAVLLECTTVRGLADRVRSLGAPTGASPTGGVR</sequence>
<gene>
    <name evidence="7" type="ORF">LX83_005335</name>
</gene>
<dbReference type="CDD" id="cd08953">
    <property type="entry name" value="KR_2_SDR_x"/>
    <property type="match status" value="1"/>
</dbReference>
<evidence type="ECO:0000259" key="5">
    <source>
        <dbReference type="PROSITE" id="PS50075"/>
    </source>
</evidence>
<dbReference type="SUPFAM" id="SSF51735">
    <property type="entry name" value="NAD(P)-binding Rossmann-fold domains"/>
    <property type="match status" value="2"/>
</dbReference>
<dbReference type="Pfam" id="PF00550">
    <property type="entry name" value="PP-binding"/>
    <property type="match status" value="1"/>
</dbReference>
<dbReference type="PANTHER" id="PTHR43775">
    <property type="entry name" value="FATTY ACID SYNTHASE"/>
    <property type="match status" value="1"/>
</dbReference>
<evidence type="ECO:0000259" key="6">
    <source>
        <dbReference type="PROSITE" id="PS52004"/>
    </source>
</evidence>
<dbReference type="PROSITE" id="PS00012">
    <property type="entry name" value="PHOSPHOPANTETHEINE"/>
    <property type="match status" value="1"/>
</dbReference>
<reference evidence="7" key="1">
    <citation type="submission" date="2022-06" db="EMBL/GenBank/DDBJ databases">
        <title>Genomic Encyclopedia of Archaeal and Bacterial Type Strains, Phase II (KMG-II): from individual species to whole genera.</title>
        <authorList>
            <person name="Goeker M."/>
        </authorList>
    </citation>
    <scope>NUCLEOTIDE SEQUENCE</scope>
    <source>
        <strain evidence="7">DSM 43935</strain>
    </source>
</reference>
<name>A0AAE3KIX8_9PSEU</name>
<evidence type="ECO:0000256" key="3">
    <source>
        <dbReference type="ARBA" id="ARBA00022553"/>
    </source>
</evidence>
<keyword evidence="3" id="KW-0597">Phosphoprotein</keyword>
<dbReference type="EMBL" id="JAMTCK010000014">
    <property type="protein sequence ID" value="MCP2168457.1"/>
    <property type="molecule type" value="Genomic_DNA"/>
</dbReference>
<dbReference type="InterPro" id="IPR016039">
    <property type="entry name" value="Thiolase-like"/>
</dbReference>
<dbReference type="Gene3D" id="3.40.50.720">
    <property type="entry name" value="NAD(P)-binding Rossmann-like Domain"/>
    <property type="match status" value="1"/>
</dbReference>
<dbReference type="CDD" id="cd00833">
    <property type="entry name" value="PKS"/>
    <property type="match status" value="1"/>
</dbReference>
<dbReference type="InterPro" id="IPR009081">
    <property type="entry name" value="PP-bd_ACP"/>
</dbReference>
<dbReference type="Gene3D" id="3.40.47.10">
    <property type="match status" value="1"/>
</dbReference>
<dbReference type="InterPro" id="IPR029058">
    <property type="entry name" value="AB_hydrolase_fold"/>
</dbReference>
<dbReference type="PANTHER" id="PTHR43775:SF37">
    <property type="entry name" value="SI:DKEY-61P9.11"/>
    <property type="match status" value="1"/>
</dbReference>
<comment type="caution">
    <text evidence="7">The sequence shown here is derived from an EMBL/GenBank/DDBJ whole genome shotgun (WGS) entry which is preliminary data.</text>
</comment>
<feature type="domain" description="Ketosynthase family 3 (KS3)" evidence="6">
    <location>
        <begin position="7"/>
        <end position="432"/>
    </location>
</feature>
<keyword evidence="4" id="KW-0808">Transferase</keyword>
<dbReference type="InterPro" id="IPR020841">
    <property type="entry name" value="PKS_Beta-ketoAc_synthase_dom"/>
</dbReference>
<dbReference type="Proteomes" id="UP001206128">
    <property type="component" value="Unassembled WGS sequence"/>
</dbReference>
<dbReference type="GO" id="GO:0031177">
    <property type="term" value="F:phosphopantetheine binding"/>
    <property type="evidence" value="ECO:0007669"/>
    <property type="project" value="InterPro"/>
</dbReference>
<dbReference type="GO" id="GO:0071770">
    <property type="term" value="P:DIM/DIP cell wall layer assembly"/>
    <property type="evidence" value="ECO:0007669"/>
    <property type="project" value="TreeGrafter"/>
</dbReference>
<dbReference type="SMART" id="SM00823">
    <property type="entry name" value="PKS_PP"/>
    <property type="match status" value="1"/>
</dbReference>
<dbReference type="Gene3D" id="1.10.1240.100">
    <property type="match status" value="1"/>
</dbReference>
<keyword evidence="2" id="KW-0596">Phosphopantetheine</keyword>
<dbReference type="SUPFAM" id="SSF47336">
    <property type="entry name" value="ACP-like"/>
    <property type="match status" value="1"/>
</dbReference>
<dbReference type="GO" id="GO:0005737">
    <property type="term" value="C:cytoplasm"/>
    <property type="evidence" value="ECO:0007669"/>
    <property type="project" value="TreeGrafter"/>
</dbReference>
<dbReference type="InterPro" id="IPR014030">
    <property type="entry name" value="Ketoacyl_synth_N"/>
</dbReference>
<dbReference type="GO" id="GO:0004312">
    <property type="term" value="F:fatty acid synthase activity"/>
    <property type="evidence" value="ECO:0007669"/>
    <property type="project" value="TreeGrafter"/>
</dbReference>
<dbReference type="PROSITE" id="PS50075">
    <property type="entry name" value="CARRIER"/>
    <property type="match status" value="1"/>
</dbReference>
<evidence type="ECO:0000313" key="8">
    <source>
        <dbReference type="Proteomes" id="UP001206128"/>
    </source>
</evidence>
<evidence type="ECO:0000256" key="2">
    <source>
        <dbReference type="ARBA" id="ARBA00022450"/>
    </source>
</evidence>
<dbReference type="InterPro" id="IPR057326">
    <property type="entry name" value="KR_dom"/>
</dbReference>
<dbReference type="GO" id="GO:0006633">
    <property type="term" value="P:fatty acid biosynthetic process"/>
    <property type="evidence" value="ECO:0007669"/>
    <property type="project" value="TreeGrafter"/>
</dbReference>
<dbReference type="InterPro" id="IPR036736">
    <property type="entry name" value="ACP-like_sf"/>
</dbReference>
<dbReference type="InterPro" id="IPR020806">
    <property type="entry name" value="PKS_PP-bd"/>
</dbReference>
<comment type="cofactor">
    <cofactor evidence="1">
        <name>pantetheine 4'-phosphate</name>
        <dbReference type="ChEBI" id="CHEBI:47942"/>
    </cofactor>
</comment>
<dbReference type="RefSeq" id="WP_308204061.1">
    <property type="nucleotide sequence ID" value="NZ_JAMTCK010000014.1"/>
</dbReference>
<dbReference type="Gene3D" id="3.30.70.3290">
    <property type="match status" value="1"/>
</dbReference>
<dbReference type="InterPro" id="IPR036291">
    <property type="entry name" value="NAD(P)-bd_dom_sf"/>
</dbReference>
<dbReference type="Gene3D" id="3.40.50.1820">
    <property type="entry name" value="alpha/beta hydrolase"/>
    <property type="match status" value="1"/>
</dbReference>
<evidence type="ECO:0000256" key="1">
    <source>
        <dbReference type="ARBA" id="ARBA00001957"/>
    </source>
</evidence>
<dbReference type="Pfam" id="PF00109">
    <property type="entry name" value="ketoacyl-synt"/>
    <property type="match status" value="1"/>
</dbReference>
<dbReference type="InterPro" id="IPR014031">
    <property type="entry name" value="Ketoacyl_synth_C"/>
</dbReference>
<dbReference type="SMART" id="SM00825">
    <property type="entry name" value="PKS_KS"/>
    <property type="match status" value="1"/>
</dbReference>
<dbReference type="InterPro" id="IPR013968">
    <property type="entry name" value="PKS_KR"/>
</dbReference>
<dbReference type="GO" id="GO:0005886">
    <property type="term" value="C:plasma membrane"/>
    <property type="evidence" value="ECO:0007669"/>
    <property type="project" value="TreeGrafter"/>
</dbReference>
<dbReference type="InterPro" id="IPR006162">
    <property type="entry name" value="Ppantetheine_attach_site"/>
</dbReference>
<feature type="domain" description="Carrier" evidence="5">
    <location>
        <begin position="1241"/>
        <end position="1316"/>
    </location>
</feature>
<dbReference type="FunFam" id="1.10.1200.10:FF:000016">
    <property type="entry name" value="Non-ribosomal peptide synthase"/>
    <property type="match status" value="1"/>
</dbReference>
<dbReference type="SUPFAM" id="SSF53901">
    <property type="entry name" value="Thiolase-like"/>
    <property type="match status" value="1"/>
</dbReference>
<evidence type="ECO:0000313" key="7">
    <source>
        <dbReference type="EMBL" id="MCP2168457.1"/>
    </source>
</evidence>
<dbReference type="PROSITE" id="PS52004">
    <property type="entry name" value="KS3_2"/>
    <property type="match status" value="1"/>
</dbReference>
<organism evidence="7 8">
    <name type="scientific">Goodfellowiella coeruleoviolacea</name>
    <dbReference type="NCBI Taxonomy" id="334858"/>
    <lineage>
        <taxon>Bacteria</taxon>
        <taxon>Bacillati</taxon>
        <taxon>Actinomycetota</taxon>
        <taxon>Actinomycetes</taxon>
        <taxon>Pseudonocardiales</taxon>
        <taxon>Pseudonocardiaceae</taxon>
        <taxon>Goodfellowiella</taxon>
    </lineage>
</organism>
<dbReference type="SMART" id="SM00822">
    <property type="entry name" value="PKS_KR"/>
    <property type="match status" value="1"/>
</dbReference>
<keyword evidence="8" id="KW-1185">Reference proteome</keyword>